<reference evidence="2 3" key="1">
    <citation type="submission" date="2019-11" db="EMBL/GenBank/DDBJ databases">
        <title>Pseudooceanicola pacifica sp. nov., isolated from deep-sea sediment of the Pacific Ocean.</title>
        <authorList>
            <person name="Lyu L."/>
        </authorList>
    </citation>
    <scope>NUCLEOTIDE SEQUENCE [LARGE SCALE GENOMIC DNA]</scope>
    <source>
        <strain evidence="2 3">216_PA32_1</strain>
    </source>
</reference>
<evidence type="ECO:0000259" key="1">
    <source>
        <dbReference type="Pfam" id="PF02602"/>
    </source>
</evidence>
<dbReference type="CDD" id="cd06578">
    <property type="entry name" value="HemD"/>
    <property type="match status" value="1"/>
</dbReference>
<evidence type="ECO:0000313" key="2">
    <source>
        <dbReference type="EMBL" id="MWB76901.1"/>
    </source>
</evidence>
<gene>
    <name evidence="2" type="ORF">GLS40_02550</name>
</gene>
<dbReference type="RefSeq" id="WP_160381023.1">
    <property type="nucleotide sequence ID" value="NZ_WNXQ01000001.1"/>
</dbReference>
<dbReference type="GO" id="GO:0004852">
    <property type="term" value="F:uroporphyrinogen-III synthase activity"/>
    <property type="evidence" value="ECO:0007669"/>
    <property type="project" value="InterPro"/>
</dbReference>
<dbReference type="EMBL" id="WNXQ01000001">
    <property type="protein sequence ID" value="MWB76901.1"/>
    <property type="molecule type" value="Genomic_DNA"/>
</dbReference>
<dbReference type="Proteomes" id="UP000443843">
    <property type="component" value="Unassembled WGS sequence"/>
</dbReference>
<sequence>MTPAILLTRPEGDSAEVAAALRARLDAPRIEIAPVLRIAFADAMPPMEGVGGLIFTSRNGVRAWQALGGPVLPCYCVGEATADLARAEGVQAVSAAGNVSDLADRIVTDRPGGHWMHLHGAHVRGALVNRLRAAGLTASSAVLYRQDEVALTAEARRLLAAPGPVVLPVYSPRSAALIVAQAAGILRAPVFAAAISPHVQTALSPLRWTKCAIAGRPDADAMLETTIDQYHAALDGSAG</sequence>
<keyword evidence="3" id="KW-1185">Reference proteome</keyword>
<organism evidence="2 3">
    <name type="scientific">Pseudooceanicola pacificus</name>
    <dbReference type="NCBI Taxonomy" id="2676438"/>
    <lineage>
        <taxon>Bacteria</taxon>
        <taxon>Pseudomonadati</taxon>
        <taxon>Pseudomonadota</taxon>
        <taxon>Alphaproteobacteria</taxon>
        <taxon>Rhodobacterales</taxon>
        <taxon>Paracoccaceae</taxon>
        <taxon>Pseudooceanicola</taxon>
    </lineage>
</organism>
<feature type="domain" description="Tetrapyrrole biosynthesis uroporphyrinogen III synthase" evidence="1">
    <location>
        <begin position="27"/>
        <end position="224"/>
    </location>
</feature>
<proteinExistence type="predicted"/>
<dbReference type="Gene3D" id="3.40.50.10090">
    <property type="match status" value="2"/>
</dbReference>
<evidence type="ECO:0000313" key="3">
    <source>
        <dbReference type="Proteomes" id="UP000443843"/>
    </source>
</evidence>
<dbReference type="SUPFAM" id="SSF69618">
    <property type="entry name" value="HemD-like"/>
    <property type="match status" value="1"/>
</dbReference>
<name>A0A844W254_9RHOB</name>
<accession>A0A844W254</accession>
<comment type="caution">
    <text evidence="2">The sequence shown here is derived from an EMBL/GenBank/DDBJ whole genome shotgun (WGS) entry which is preliminary data.</text>
</comment>
<dbReference type="Pfam" id="PF02602">
    <property type="entry name" value="HEM4"/>
    <property type="match status" value="1"/>
</dbReference>
<dbReference type="AlphaFoldDB" id="A0A844W254"/>
<protein>
    <submittedName>
        <fullName evidence="2">Uroporphyrinogen-III synthase</fullName>
    </submittedName>
</protein>
<dbReference type="GO" id="GO:0033014">
    <property type="term" value="P:tetrapyrrole biosynthetic process"/>
    <property type="evidence" value="ECO:0007669"/>
    <property type="project" value="InterPro"/>
</dbReference>
<dbReference type="InterPro" id="IPR003754">
    <property type="entry name" value="4pyrrol_synth_uPrphyn_synth"/>
</dbReference>
<dbReference type="InterPro" id="IPR036108">
    <property type="entry name" value="4pyrrol_syn_uPrphyn_synt_sf"/>
</dbReference>